<dbReference type="GO" id="GO:0030215">
    <property type="term" value="F:semaphorin receptor binding"/>
    <property type="evidence" value="ECO:0007669"/>
    <property type="project" value="InterPro"/>
</dbReference>
<evidence type="ECO:0000256" key="1">
    <source>
        <dbReference type="ARBA" id="ARBA00004370"/>
    </source>
</evidence>
<sequence length="729" mass="81557">MFGLQMIFLQCNCLIVKILIWSLCFAALCHAWMPDSSSKLINNFKSVSSISFPGNATFPDHFIVLNQDANSIIVGGRNRIYNLSIYDFHERKEGRIDWPSSDAHGQLCILKGKTEDDCQNYIRILYHTEPGKLVICGTNSYKPLCRTYAFKDGKYLVEKEVEGIGLCPYNPEHNSTSVYHNGQLFSATVADFSGGDPLIYREPQRTELSDLKQLNAPNFVSSLQYDDYIFFFYRETAVEYMNCGKVIYSRVARVCKDDKGGPHQSRDRWTSFLKARLNCSIPGEYPFYFDEIQSTSELVEGKYNSEENNRIIYGVLTTPINAIGGSAICAYRMDDILRVFEGSFKHQESINSNWLPVPENMVPTPRPGQCVRDSRILPDKNVNFIKTHSLMEEAVPAFFGKPILVRVSFQYRFTAITVHAQVKTINNQYFDVLYIGTDDGKVLKAVNVPNGDTAKAIVISENTVLPHGAAVKQLKLSDYSSYGKVVVVGRDEVRLATLNHCASITRCSECVELQDPHCAWDAKQNSCVSIDIVTSYRFLIQDVLRGDGSKCWSPQKDKKTVIKNKKDNTAIEKEIIANSIDEEGTDSTDPLVRTGLDDPECDPVSENSVGGCAVRQQLVIYTAGTLHIVVVVVSIVGLFLGFIAGYLFSQKFHSSTQYPEAPFIEQHNHLERLGANQTGYLTPRANKAVNLVVNVSGSSPPPKKDNLEVGKDLNISSDGTLQKIKKTYI</sequence>
<evidence type="ECO:0000256" key="2">
    <source>
        <dbReference type="ARBA" id="ARBA00009492"/>
    </source>
</evidence>
<dbReference type="SUPFAM" id="SSF101912">
    <property type="entry name" value="Sema domain"/>
    <property type="match status" value="1"/>
</dbReference>
<comment type="caution">
    <text evidence="13">Lacks conserved residue(s) required for the propagation of feature annotation.</text>
</comment>
<evidence type="ECO:0000313" key="18">
    <source>
        <dbReference type="Proteomes" id="UP000292052"/>
    </source>
</evidence>
<feature type="transmembrane region" description="Helical" evidence="14">
    <location>
        <begin position="618"/>
        <end position="648"/>
    </location>
</feature>
<dbReference type="SMART" id="SM00423">
    <property type="entry name" value="PSI"/>
    <property type="match status" value="1"/>
</dbReference>
<dbReference type="Proteomes" id="UP000292052">
    <property type="component" value="Unassembled WGS sequence"/>
</dbReference>
<dbReference type="InterPro" id="IPR002165">
    <property type="entry name" value="Plexin_repeat"/>
</dbReference>
<dbReference type="SMART" id="SM00630">
    <property type="entry name" value="Sema"/>
    <property type="match status" value="1"/>
</dbReference>
<dbReference type="InterPro" id="IPR016201">
    <property type="entry name" value="PSI"/>
</dbReference>
<dbReference type="OrthoDB" id="9988752at2759"/>
<dbReference type="GO" id="GO:0007411">
    <property type="term" value="P:axon guidance"/>
    <property type="evidence" value="ECO:0007669"/>
    <property type="project" value="TreeGrafter"/>
</dbReference>
<dbReference type="Pfam" id="PF01403">
    <property type="entry name" value="Sema"/>
    <property type="match status" value="1"/>
</dbReference>
<keyword evidence="3" id="KW-0217">Developmental protein</keyword>
<keyword evidence="5" id="KW-0221">Differentiation</keyword>
<organism evidence="17 18">
    <name type="scientific">Asbolus verrucosus</name>
    <name type="common">Desert ironclad beetle</name>
    <dbReference type="NCBI Taxonomy" id="1661398"/>
    <lineage>
        <taxon>Eukaryota</taxon>
        <taxon>Metazoa</taxon>
        <taxon>Ecdysozoa</taxon>
        <taxon>Arthropoda</taxon>
        <taxon>Hexapoda</taxon>
        <taxon>Insecta</taxon>
        <taxon>Pterygota</taxon>
        <taxon>Neoptera</taxon>
        <taxon>Endopterygota</taxon>
        <taxon>Coleoptera</taxon>
        <taxon>Polyphaga</taxon>
        <taxon>Cucujiformia</taxon>
        <taxon>Tenebrionidae</taxon>
        <taxon>Pimeliinae</taxon>
        <taxon>Asbolus</taxon>
    </lineage>
</organism>
<accession>A0A482V9L1</accession>
<name>A0A482V9L1_ASBVE</name>
<dbReference type="FunFam" id="3.30.1680.10:FF:000016">
    <property type="entry name" value="Putative Semaphorin-6B"/>
    <property type="match status" value="1"/>
</dbReference>
<dbReference type="PANTHER" id="PTHR11036:SF131">
    <property type="entry name" value="MIP07328P"/>
    <property type="match status" value="1"/>
</dbReference>
<evidence type="ECO:0000256" key="14">
    <source>
        <dbReference type="SAM" id="Phobius"/>
    </source>
</evidence>
<dbReference type="PROSITE" id="PS51004">
    <property type="entry name" value="SEMA"/>
    <property type="match status" value="1"/>
</dbReference>
<keyword evidence="10" id="KW-0325">Glycoprotein</keyword>
<dbReference type="InterPro" id="IPR036352">
    <property type="entry name" value="Semap_dom_sf"/>
</dbReference>
<feature type="domain" description="Sema" evidence="16">
    <location>
        <begin position="32"/>
        <end position="498"/>
    </location>
</feature>
<evidence type="ECO:0000256" key="10">
    <source>
        <dbReference type="ARBA" id="ARBA00023180"/>
    </source>
</evidence>
<evidence type="ECO:0000256" key="9">
    <source>
        <dbReference type="ARBA" id="ARBA00023157"/>
    </source>
</evidence>
<feature type="chain" id="PRO_5019829023" description="Semaphorin-1A" evidence="15">
    <location>
        <begin position="32"/>
        <end position="729"/>
    </location>
</feature>
<dbReference type="CDD" id="cd11237">
    <property type="entry name" value="Sema_1A"/>
    <property type="match status" value="1"/>
</dbReference>
<gene>
    <name evidence="17" type="ORF">BDFB_000445</name>
</gene>
<dbReference type="GO" id="GO:0045499">
    <property type="term" value="F:chemorepellent activity"/>
    <property type="evidence" value="ECO:0007669"/>
    <property type="project" value="TreeGrafter"/>
</dbReference>
<dbReference type="FunFam" id="2.130.10.10:FF:000346">
    <property type="entry name" value="Sema-1a, isoform D"/>
    <property type="match status" value="1"/>
</dbReference>
<comment type="caution">
    <text evidence="17">The sequence shown here is derived from an EMBL/GenBank/DDBJ whole genome shotgun (WGS) entry which is preliminary data.</text>
</comment>
<evidence type="ECO:0000256" key="5">
    <source>
        <dbReference type="ARBA" id="ARBA00022782"/>
    </source>
</evidence>
<keyword evidence="6" id="KW-0524">Neurogenesis</keyword>
<dbReference type="InterPro" id="IPR015943">
    <property type="entry name" value="WD40/YVTN_repeat-like_dom_sf"/>
</dbReference>
<proteinExistence type="inferred from homology"/>
<keyword evidence="4 14" id="KW-0812">Transmembrane</keyword>
<keyword evidence="8 14" id="KW-0472">Membrane</keyword>
<evidence type="ECO:0000256" key="6">
    <source>
        <dbReference type="ARBA" id="ARBA00022902"/>
    </source>
</evidence>
<dbReference type="InterPro" id="IPR042068">
    <property type="entry name" value="SEM1A_sema_dom"/>
</dbReference>
<dbReference type="STRING" id="1661398.A0A482V9L1"/>
<comment type="subcellular location">
    <subcellularLocation>
        <location evidence="1">Membrane</location>
    </subcellularLocation>
</comment>
<keyword evidence="18" id="KW-1185">Reference proteome</keyword>
<dbReference type="GO" id="GO:0005886">
    <property type="term" value="C:plasma membrane"/>
    <property type="evidence" value="ECO:0007669"/>
    <property type="project" value="TreeGrafter"/>
</dbReference>
<reference evidence="17 18" key="1">
    <citation type="submission" date="2017-03" db="EMBL/GenBank/DDBJ databases">
        <title>Genome of the blue death feigning beetle - Asbolus verrucosus.</title>
        <authorList>
            <person name="Rider S.D."/>
        </authorList>
    </citation>
    <scope>NUCLEOTIDE SEQUENCE [LARGE SCALE GENOMIC DNA]</scope>
    <source>
        <strain evidence="17">Butters</strain>
        <tissue evidence="17">Head and leg muscle</tissue>
    </source>
</reference>
<evidence type="ECO:0000256" key="12">
    <source>
        <dbReference type="ARBA" id="ARBA00083066"/>
    </source>
</evidence>
<evidence type="ECO:0000256" key="4">
    <source>
        <dbReference type="ARBA" id="ARBA00022692"/>
    </source>
</evidence>
<evidence type="ECO:0000256" key="11">
    <source>
        <dbReference type="ARBA" id="ARBA00074143"/>
    </source>
</evidence>
<dbReference type="Gene3D" id="3.30.1680.10">
    <property type="entry name" value="ligand-binding face of the semaphorins, domain 2"/>
    <property type="match status" value="1"/>
</dbReference>
<dbReference type="GO" id="GO:0071526">
    <property type="term" value="P:semaphorin-plexin signaling pathway"/>
    <property type="evidence" value="ECO:0007669"/>
    <property type="project" value="TreeGrafter"/>
</dbReference>
<keyword evidence="15" id="KW-0732">Signal</keyword>
<dbReference type="SUPFAM" id="SSF103575">
    <property type="entry name" value="Plexin repeat"/>
    <property type="match status" value="1"/>
</dbReference>
<dbReference type="InterPro" id="IPR027231">
    <property type="entry name" value="Semaphorin"/>
</dbReference>
<keyword evidence="9" id="KW-1015">Disulfide bond</keyword>
<dbReference type="AlphaFoldDB" id="A0A482V9L1"/>
<dbReference type="InterPro" id="IPR001627">
    <property type="entry name" value="Semap_dom"/>
</dbReference>
<protein>
    <recommendedName>
        <fullName evidence="11">Semaphorin-1A</fullName>
    </recommendedName>
    <alternativeName>
        <fullName evidence="12">Semaphorin-I</fullName>
    </alternativeName>
</protein>
<evidence type="ECO:0000256" key="7">
    <source>
        <dbReference type="ARBA" id="ARBA00022989"/>
    </source>
</evidence>
<dbReference type="Gene3D" id="2.130.10.10">
    <property type="entry name" value="YVTN repeat-like/Quinoprotein amine dehydrogenase"/>
    <property type="match status" value="1"/>
</dbReference>
<evidence type="ECO:0000256" key="15">
    <source>
        <dbReference type="SAM" id="SignalP"/>
    </source>
</evidence>
<evidence type="ECO:0000256" key="3">
    <source>
        <dbReference type="ARBA" id="ARBA00022473"/>
    </source>
</evidence>
<dbReference type="EMBL" id="QDEB01123907">
    <property type="protein sequence ID" value="RZB39945.1"/>
    <property type="molecule type" value="Genomic_DNA"/>
</dbReference>
<evidence type="ECO:0000256" key="13">
    <source>
        <dbReference type="PROSITE-ProRule" id="PRU00352"/>
    </source>
</evidence>
<comment type="similarity">
    <text evidence="2">Belongs to the semaphorin family.</text>
</comment>
<dbReference type="Pfam" id="PF01437">
    <property type="entry name" value="PSI"/>
    <property type="match status" value="1"/>
</dbReference>
<dbReference type="GO" id="GO:0030335">
    <property type="term" value="P:positive regulation of cell migration"/>
    <property type="evidence" value="ECO:0007669"/>
    <property type="project" value="TreeGrafter"/>
</dbReference>
<evidence type="ECO:0000256" key="8">
    <source>
        <dbReference type="ARBA" id="ARBA00023136"/>
    </source>
</evidence>
<feature type="signal peptide" evidence="15">
    <location>
        <begin position="1"/>
        <end position="31"/>
    </location>
</feature>
<dbReference type="PANTHER" id="PTHR11036">
    <property type="entry name" value="SEMAPHORIN"/>
    <property type="match status" value="1"/>
</dbReference>
<keyword evidence="7 14" id="KW-1133">Transmembrane helix</keyword>
<evidence type="ECO:0000259" key="16">
    <source>
        <dbReference type="PROSITE" id="PS51004"/>
    </source>
</evidence>
<evidence type="ECO:0000313" key="17">
    <source>
        <dbReference type="EMBL" id="RZB39945.1"/>
    </source>
</evidence>